<accession>Q9FW98</accession>
<organism evidence="2 3">
    <name type="scientific">Oryza sativa subsp. japonica</name>
    <name type="common">Rice</name>
    <dbReference type="NCBI Taxonomy" id="39947"/>
    <lineage>
        <taxon>Eukaryota</taxon>
        <taxon>Viridiplantae</taxon>
        <taxon>Streptophyta</taxon>
        <taxon>Embryophyta</taxon>
        <taxon>Tracheophyta</taxon>
        <taxon>Spermatophyta</taxon>
        <taxon>Magnoliopsida</taxon>
        <taxon>Liliopsida</taxon>
        <taxon>Poales</taxon>
        <taxon>Poaceae</taxon>
        <taxon>BOP clade</taxon>
        <taxon>Oryzoideae</taxon>
        <taxon>Oryzeae</taxon>
        <taxon>Oryzinae</taxon>
        <taxon>Oryza</taxon>
        <taxon>Oryza sativa</taxon>
    </lineage>
</organism>
<feature type="domain" description="Reverse transcriptase" evidence="1">
    <location>
        <begin position="489"/>
        <end position="770"/>
    </location>
</feature>
<dbReference type="Pfam" id="PF13966">
    <property type="entry name" value="zf-RVT"/>
    <property type="match status" value="1"/>
</dbReference>
<dbReference type="InterPro" id="IPR012337">
    <property type="entry name" value="RNaseH-like_sf"/>
</dbReference>
<dbReference type="SUPFAM" id="SSF56219">
    <property type="entry name" value="DNase I-like"/>
    <property type="match status" value="1"/>
</dbReference>
<keyword evidence="2" id="KW-0808">Transferase</keyword>
<keyword evidence="2" id="KW-0548">Nucleotidyltransferase</keyword>
<name>Q9FW98_ORYSJ</name>
<dbReference type="Pfam" id="PF00078">
    <property type="entry name" value="RVT_1"/>
    <property type="match status" value="1"/>
</dbReference>
<dbReference type="PANTHER" id="PTHR33116">
    <property type="entry name" value="REVERSE TRANSCRIPTASE ZINC-BINDING DOMAIN-CONTAINING PROTEIN-RELATED-RELATED"/>
    <property type="match status" value="1"/>
</dbReference>
<dbReference type="InterPro" id="IPR036691">
    <property type="entry name" value="Endo/exonu/phosph_ase_sf"/>
</dbReference>
<dbReference type="CDD" id="cd01650">
    <property type="entry name" value="RT_nLTR_like"/>
    <property type="match status" value="1"/>
</dbReference>
<dbReference type="InterPro" id="IPR044730">
    <property type="entry name" value="RNase_H-like_dom_plant"/>
</dbReference>
<dbReference type="InterPro" id="IPR000477">
    <property type="entry name" value="RT_dom"/>
</dbReference>
<dbReference type="InterPro" id="IPR043502">
    <property type="entry name" value="DNA/RNA_pol_sf"/>
</dbReference>
<dbReference type="GO" id="GO:0003676">
    <property type="term" value="F:nucleic acid binding"/>
    <property type="evidence" value="ECO:0007669"/>
    <property type="project" value="InterPro"/>
</dbReference>
<evidence type="ECO:0000259" key="1">
    <source>
        <dbReference type="PROSITE" id="PS50878"/>
    </source>
</evidence>
<dbReference type="PROSITE" id="PS50878">
    <property type="entry name" value="RT_POL"/>
    <property type="match status" value="1"/>
</dbReference>
<dbReference type="GO" id="GO:0004523">
    <property type="term" value="F:RNA-DNA hybrid ribonuclease activity"/>
    <property type="evidence" value="ECO:0007669"/>
    <property type="project" value="InterPro"/>
</dbReference>
<dbReference type="Gene3D" id="3.30.420.10">
    <property type="entry name" value="Ribonuclease H-like superfamily/Ribonuclease H"/>
    <property type="match status" value="1"/>
</dbReference>
<dbReference type="EMBL" id="AC068924">
    <property type="protein sequence ID" value="AAG13524.1"/>
    <property type="molecule type" value="Genomic_DNA"/>
</dbReference>
<sequence>MEPNKLVTWGRNCRGLGSAATVGELRWLVKSLRPSLVFLSETKMRDKQARNLMWSLGFSGSFAVSCEGLSGGLALFWTTAYTVSLRGFNSHFIDVLVSTEELPPWRISFVYGEPKRELRHFFWNLLRRLHDQWRGPWLCCGDFNEVLCLDEHLGMRERSEPHMQHFRSCLDDCGLIDLGFVGPKFTWSNKQDANSNSKVRLDRAVANGEFSRYFEDCLVENVITTSSDHYAISIDLSRRNHGQRRIPIQQGFRFEAAWLRAEDYREVVENSWRISSAGCVGLRGVWSVLQQVAVSLKDWSKASFGSVRRKILKMERKLKSLRQSPVNDVVIQEEKLIEQQLCELFEKEEIMARQRSRVDWLREGDRNTAFFHARASARRRTNRIKELVRDDGSRCISQEGIKRMAEVFYENLFSSEPCDSMEEVLDAIPNKVGDFINGELGKQYTNEEIKTALFQMGSTKAPGPDGFPALFYQTHWGILEEHICNAVRGFLLGEEIPEGLCDSVVVLIPKVNNASHLSKFRPISLCNVLYKIASKVLANRLKPFLPDIVSEFQSAFVPGRLITDSALVAYECLHTIRKQHNKNPFFALKIDMMKAYDRVEWAYLSGCLSKLGFSQDWINTVMRCVSSVRYAVKINGELTKPVVPSRGIRQGDPISPYLFLLCTEGLSCLLHKKEVAGELQGIKNGRHGPPISHLLFADDSIFFAKADSRNVQALKNTLRSYCSASGQKINLHKSSIFFGKRCPDAVKISVKSCLQVDNEVLQDSYLGMPTEIGLATTNFFKFLPERIWKRVNGWTDRPLSRAGMETMLKAVAQAIPNYVMSCFRIPVSICEKMKTCIADHWWGFEDGKKKMHWKSWSWLSTPKFLGGMGFREFTTFNQAMLGRQCWRLLTDPDSLCSRVLKGRYFPNSSFWEAAQPKSPSFTWRSLLFGRELLAKGVRWGVGDGKTIKIFSDNWIPGFRPQLVTTLSPFPTDATVSCLMNEDARCWDGDLIRSLFPVDIAKEILQIPISRHGDADFASWPHDKLGLYSVRSAYNLARSEAFFADQSNSGRGMASRLLESQKDWKGLWKINAPGKMKITLWRAAHECLATGFQLRRRHIPSTDGCVFCNRDDTVEHVFLFCPFAAQIWEEIKGKCAVKLGRNGFSTMRQWIFDFLKRGSSHANTLLAVTFWHIWEARNNTKNNNGTVHPQRVVIKILSYVDMILKHNTKTVDGQRGGNTQAIPRWQPPPASVWMINSDAAIFSSSRTMGVGALIRDNTGKCLVACSEMISDVVLPELAEALAIRRALGLAKEEGLEHIVMASDCLTVIRRIQTSGRDRSGVGCVIEDIKKLASTFVLCSFMHVNRLSNLAAHSLARNAELSTCTVYRSVIPDYIRDILCDDVA</sequence>
<dbReference type="GO" id="GO:0003964">
    <property type="term" value="F:RNA-directed DNA polymerase activity"/>
    <property type="evidence" value="ECO:0007669"/>
    <property type="project" value="UniProtKB-KW"/>
</dbReference>
<reference evidence="3" key="1">
    <citation type="journal article" date="2005" name="Nature">
        <title>The map-based sequence of the rice genome.</title>
        <authorList>
            <consortium name="International rice genome sequencing project (IRGSP)"/>
            <person name="Matsumoto T."/>
            <person name="Wu J."/>
            <person name="Kanamori H."/>
            <person name="Katayose Y."/>
            <person name="Fujisawa M."/>
            <person name="Namiki N."/>
            <person name="Mizuno H."/>
            <person name="Yamamoto K."/>
            <person name="Antonio B.A."/>
            <person name="Baba T."/>
            <person name="Sakata K."/>
            <person name="Nagamura Y."/>
            <person name="Aoki H."/>
            <person name="Arikawa K."/>
            <person name="Arita K."/>
            <person name="Bito T."/>
            <person name="Chiden Y."/>
            <person name="Fujitsuka N."/>
            <person name="Fukunaka R."/>
            <person name="Hamada M."/>
            <person name="Harada C."/>
            <person name="Hayashi A."/>
            <person name="Hijishita S."/>
            <person name="Honda M."/>
            <person name="Hosokawa S."/>
            <person name="Ichikawa Y."/>
            <person name="Idonuma A."/>
            <person name="Iijima M."/>
            <person name="Ikeda M."/>
            <person name="Ikeno M."/>
            <person name="Ito K."/>
            <person name="Ito S."/>
            <person name="Ito T."/>
            <person name="Ito Y."/>
            <person name="Ito Y."/>
            <person name="Iwabuchi A."/>
            <person name="Kamiya K."/>
            <person name="Karasawa W."/>
            <person name="Kurita K."/>
            <person name="Katagiri S."/>
            <person name="Kikuta A."/>
            <person name="Kobayashi H."/>
            <person name="Kobayashi N."/>
            <person name="Machita K."/>
            <person name="Maehara T."/>
            <person name="Masukawa M."/>
            <person name="Mizubayashi T."/>
            <person name="Mukai Y."/>
            <person name="Nagasaki H."/>
            <person name="Nagata Y."/>
            <person name="Naito S."/>
            <person name="Nakashima M."/>
            <person name="Nakama Y."/>
            <person name="Nakamichi Y."/>
            <person name="Nakamura M."/>
            <person name="Meguro A."/>
            <person name="Negishi M."/>
            <person name="Ohta I."/>
            <person name="Ohta T."/>
            <person name="Okamoto M."/>
            <person name="Ono N."/>
            <person name="Saji S."/>
            <person name="Sakaguchi M."/>
            <person name="Sakai K."/>
            <person name="Shibata M."/>
            <person name="Shimokawa T."/>
            <person name="Song J."/>
            <person name="Takazaki Y."/>
            <person name="Terasawa K."/>
            <person name="Tsugane M."/>
            <person name="Tsuji K."/>
            <person name="Ueda S."/>
            <person name="Waki K."/>
            <person name="Yamagata H."/>
            <person name="Yamamoto M."/>
            <person name="Yamamoto S."/>
            <person name="Yamane H."/>
            <person name="Yoshiki S."/>
            <person name="Yoshihara R."/>
            <person name="Yukawa K."/>
            <person name="Zhong H."/>
            <person name="Yano M."/>
            <person name="Yuan Q."/>
            <person name="Ouyang S."/>
            <person name="Liu J."/>
            <person name="Jones K.M."/>
            <person name="Gansberger K."/>
            <person name="Moffat K."/>
            <person name="Hill J."/>
            <person name="Bera J."/>
            <person name="Fadrosh D."/>
            <person name="Jin S."/>
            <person name="Johri S."/>
            <person name="Kim M."/>
            <person name="Overton L."/>
            <person name="Reardon M."/>
            <person name="Tsitrin T."/>
            <person name="Vuong H."/>
            <person name="Weaver B."/>
            <person name="Ciecko A."/>
            <person name="Tallon L."/>
            <person name="Jackson J."/>
            <person name="Pai G."/>
            <person name="Aken S.V."/>
            <person name="Utterback T."/>
            <person name="Reidmuller S."/>
            <person name="Feldblyum T."/>
            <person name="Hsiao J."/>
            <person name="Zismann V."/>
            <person name="Iobst S."/>
            <person name="de Vazeille A.R."/>
            <person name="Buell C.R."/>
            <person name="Ying K."/>
            <person name="Li Y."/>
            <person name="Lu T."/>
            <person name="Huang Y."/>
            <person name="Zhao Q."/>
            <person name="Feng Q."/>
            <person name="Zhang L."/>
            <person name="Zhu J."/>
            <person name="Weng Q."/>
            <person name="Mu J."/>
            <person name="Lu Y."/>
            <person name="Fan D."/>
            <person name="Liu Y."/>
            <person name="Guan J."/>
            <person name="Zhang Y."/>
            <person name="Yu S."/>
            <person name="Liu X."/>
            <person name="Zhang Y."/>
            <person name="Hong G."/>
            <person name="Han B."/>
            <person name="Choisne N."/>
            <person name="Demange N."/>
            <person name="Orjeda G."/>
            <person name="Samain S."/>
            <person name="Cattolico L."/>
            <person name="Pelletier E."/>
            <person name="Couloux A."/>
            <person name="Segurens B."/>
            <person name="Wincker P."/>
            <person name="D'Hont A."/>
            <person name="Scarpelli C."/>
            <person name="Weissenbach J."/>
            <person name="Salanoubat M."/>
            <person name="Quetier F."/>
            <person name="Yu Y."/>
            <person name="Kim H.R."/>
            <person name="Rambo T."/>
            <person name="Currie J."/>
            <person name="Collura K."/>
            <person name="Luo M."/>
            <person name="Yang T."/>
            <person name="Ammiraju J.S.S."/>
            <person name="Engler F."/>
            <person name="Soderlund C."/>
            <person name="Wing R.A."/>
            <person name="Palmer L.E."/>
            <person name="de la Bastide M."/>
            <person name="Spiegel L."/>
            <person name="Nascimento L."/>
            <person name="Zutavern T."/>
            <person name="O'Shaughnessy A."/>
            <person name="Dike S."/>
            <person name="Dedhia N."/>
            <person name="Preston R."/>
            <person name="Balija V."/>
            <person name="McCombie W.R."/>
            <person name="Chow T."/>
            <person name="Chen H."/>
            <person name="Chung M."/>
            <person name="Chen C."/>
            <person name="Shaw J."/>
            <person name="Wu H."/>
            <person name="Hsiao K."/>
            <person name="Chao Y."/>
            <person name="Chu M."/>
            <person name="Cheng C."/>
            <person name="Hour A."/>
            <person name="Lee P."/>
            <person name="Lin S."/>
            <person name="Lin Y."/>
            <person name="Liou J."/>
            <person name="Liu S."/>
            <person name="Hsing Y."/>
            <person name="Raghuvanshi S."/>
            <person name="Mohanty A."/>
            <person name="Bharti A.K."/>
            <person name="Gaur A."/>
            <person name="Gupta V."/>
            <person name="Kumar D."/>
            <person name="Ravi V."/>
            <person name="Vij S."/>
            <person name="Kapur A."/>
            <person name="Khurana P."/>
            <person name="Khurana P."/>
            <person name="Khurana J.P."/>
            <person name="Tyagi A.K."/>
            <person name="Gaikwad K."/>
            <person name="Singh A."/>
            <person name="Dalal V."/>
            <person name="Srivastava S."/>
            <person name="Dixit A."/>
            <person name="Pal A.K."/>
            <person name="Ghazi I.A."/>
            <person name="Yadav M."/>
            <person name="Pandit A."/>
            <person name="Bhargava A."/>
            <person name="Sureshbabu K."/>
            <person name="Batra K."/>
            <person name="Sharma T.R."/>
            <person name="Mohapatra T."/>
            <person name="Singh N.K."/>
            <person name="Messing J."/>
            <person name="Nelson A.B."/>
            <person name="Fuks G."/>
            <person name="Kavchok S."/>
            <person name="Keizer G."/>
            <person name="Linton E."/>
            <person name="Llaca V."/>
            <person name="Song R."/>
            <person name="Tanyolac B."/>
            <person name="Young S."/>
            <person name="Ho-Il K."/>
            <person name="Hahn J.H."/>
            <person name="Sangsakoo G."/>
            <person name="Vanavichit A."/>
            <person name="de Mattos Luiz.A.T."/>
            <person name="Zimmer P.D."/>
            <person name="Malone G."/>
            <person name="Dellagostin O."/>
            <person name="de Oliveira A.C."/>
            <person name="Bevan M."/>
            <person name="Bancroft I."/>
            <person name="Minx P."/>
            <person name="Cordum H."/>
            <person name="Wilson R."/>
            <person name="Cheng Z."/>
            <person name="Jin W."/>
            <person name="Jiang J."/>
            <person name="Leong S.A."/>
            <person name="Iwama H."/>
            <person name="Gojobori T."/>
            <person name="Itoh T."/>
            <person name="Niimura Y."/>
            <person name="Fujii Y."/>
            <person name="Habara T."/>
            <person name="Sakai H."/>
            <person name="Sato Y."/>
            <person name="Wilson G."/>
            <person name="Kumar K."/>
            <person name="McCouch S."/>
            <person name="Juretic N."/>
            <person name="Hoen D."/>
            <person name="Wright S."/>
            <person name="Bruskiewich R."/>
            <person name="Bureau T."/>
            <person name="Miyao A."/>
            <person name="Hirochika H."/>
            <person name="Nishikawa T."/>
            <person name="Kadowaki K."/>
            <person name="Sugiura M."/>
            <person name="Burr B."/>
            <person name="Sasaki T."/>
        </authorList>
    </citation>
    <scope>NUCLEOTIDE SEQUENCE [LARGE SCALE GENOMIC DNA]</scope>
    <source>
        <strain evidence="3">cv. Nipponbare</strain>
    </source>
</reference>
<keyword evidence="2" id="KW-0695">RNA-directed DNA polymerase</keyword>
<evidence type="ECO:0000313" key="2">
    <source>
        <dbReference type="EMBL" id="AAG13524.1"/>
    </source>
</evidence>
<gene>
    <name evidence="2" type="primary">OSJNBa0026L12.31</name>
</gene>
<reference evidence="3" key="2">
    <citation type="journal article" date="2008" name="Nucleic Acids Res.">
        <title>The rice annotation project database (RAP-DB): 2008 update.</title>
        <authorList>
            <consortium name="The rice annotation project (RAP)"/>
        </authorList>
    </citation>
    <scope>GENOME REANNOTATION</scope>
    <source>
        <strain evidence="3">cv. Nipponbare</strain>
    </source>
</reference>
<dbReference type="CDD" id="cd06222">
    <property type="entry name" value="RNase_H_like"/>
    <property type="match status" value="1"/>
</dbReference>
<proteinExistence type="predicted"/>
<dbReference type="Gene3D" id="3.60.10.10">
    <property type="entry name" value="Endonuclease/exonuclease/phosphatase"/>
    <property type="match status" value="1"/>
</dbReference>
<dbReference type="InterPro" id="IPR026960">
    <property type="entry name" value="RVT-Znf"/>
</dbReference>
<dbReference type="InterPro" id="IPR036397">
    <property type="entry name" value="RNaseH_sf"/>
</dbReference>
<dbReference type="PANTHER" id="PTHR33116:SF86">
    <property type="entry name" value="REVERSE TRANSCRIPTASE DOMAIN-CONTAINING PROTEIN"/>
    <property type="match status" value="1"/>
</dbReference>
<dbReference type="InterPro" id="IPR002156">
    <property type="entry name" value="RNaseH_domain"/>
</dbReference>
<dbReference type="InterPro" id="IPR005135">
    <property type="entry name" value="Endo/exonuclease/phosphatase"/>
</dbReference>
<dbReference type="SUPFAM" id="SSF53098">
    <property type="entry name" value="Ribonuclease H-like"/>
    <property type="match status" value="1"/>
</dbReference>
<dbReference type="Proteomes" id="UP000000763">
    <property type="component" value="Chromosome 10"/>
</dbReference>
<dbReference type="SUPFAM" id="SSF56672">
    <property type="entry name" value="DNA/RNA polymerases"/>
    <property type="match status" value="1"/>
</dbReference>
<protein>
    <submittedName>
        <fullName evidence="2">Non-LTR retroelement reverse transcriptase</fullName>
    </submittedName>
</protein>
<dbReference type="Pfam" id="PF13456">
    <property type="entry name" value="RVT_3"/>
    <property type="match status" value="1"/>
</dbReference>
<dbReference type="Pfam" id="PF03372">
    <property type="entry name" value="Exo_endo_phos"/>
    <property type="match status" value="1"/>
</dbReference>
<evidence type="ECO:0000313" key="3">
    <source>
        <dbReference type="Proteomes" id="UP000000763"/>
    </source>
</evidence>